<evidence type="ECO:0000313" key="3">
    <source>
        <dbReference type="Proteomes" id="UP000694300"/>
    </source>
</evidence>
<dbReference type="PANTHER" id="PTHR23026">
    <property type="entry name" value="NADPH NITROREDUCTASE"/>
    <property type="match status" value="1"/>
</dbReference>
<evidence type="ECO:0000256" key="1">
    <source>
        <dbReference type="SAM" id="MobiDB-lite"/>
    </source>
</evidence>
<dbReference type="NCBIfam" id="NF047509">
    <property type="entry name" value="Rv3131_FMN_oxido"/>
    <property type="match status" value="1"/>
</dbReference>
<comment type="caution">
    <text evidence="2">The sequence shown here is derived from an EMBL/GenBank/DDBJ whole genome shotgun (WGS) entry which is preliminary data.</text>
</comment>
<keyword evidence="3" id="KW-1185">Reference proteome</keyword>
<dbReference type="PANTHER" id="PTHR23026:SF123">
    <property type="entry name" value="NAD(P)H NITROREDUCTASE RV3131-RELATED"/>
    <property type="match status" value="1"/>
</dbReference>
<feature type="region of interest" description="Disordered" evidence="1">
    <location>
        <begin position="198"/>
        <end position="220"/>
    </location>
</feature>
<accession>A0ABS6UHH1</accession>
<reference evidence="2 3" key="1">
    <citation type="submission" date="2020-11" db="EMBL/GenBank/DDBJ databases">
        <title>Pseudonocardia abyssalis sp. nov. and Pseudonocardia oceani sp. nov., description and phylogenomic analysis of two novel actinomycetes isolated from the deep Southern Ocean.</title>
        <authorList>
            <person name="Parra J."/>
        </authorList>
    </citation>
    <scope>NUCLEOTIDE SEQUENCE [LARGE SCALE GENOMIC DNA]</scope>
    <source>
        <strain evidence="3">KRD185</strain>
    </source>
</reference>
<name>A0ABS6UHH1_9PSEU</name>
<dbReference type="InterPro" id="IPR050627">
    <property type="entry name" value="Nitroreductase/BluB"/>
</dbReference>
<dbReference type="Proteomes" id="UP000694300">
    <property type="component" value="Unassembled WGS sequence"/>
</dbReference>
<sequence length="342" mass="36254">MPAGRDPVTGPDGDPVVVAALQLACRAPSVHNSQPWRWRVGQRTLELHADPSRRLPATDPDGRDLVISCGAALHHLTVALAGLGEVARVHRLPDPSRAGHLATVERMSQQPPPADAALVEAIGLRRTDRRRFRPWPVPAQLLGELAGTAALAGVRMDVVTDPAVRWALVRAIRTAAEVQSSDPAYGAELAAWSGRPDGAADGVPAASVPAPGRVPGQPPLRAFAADGLDQPAGDEPEESALLLLSTPTDTPLQWLRVGEVTSALLLTAAREGLGSSPLTQPLEVADTRELLRSRIVPAGHPQVLLRIGWPSPGEVPPTPRRDLADVVDPLGPQRGRDDQQER</sequence>
<dbReference type="EMBL" id="JADQDF010000001">
    <property type="protein sequence ID" value="MBW0131705.1"/>
    <property type="molecule type" value="Genomic_DNA"/>
</dbReference>
<organism evidence="2 3">
    <name type="scientific">Pseudonocardia oceani</name>
    <dbReference type="NCBI Taxonomy" id="2792013"/>
    <lineage>
        <taxon>Bacteria</taxon>
        <taxon>Bacillati</taxon>
        <taxon>Actinomycetota</taxon>
        <taxon>Actinomycetes</taxon>
        <taxon>Pseudonocardiales</taxon>
        <taxon>Pseudonocardiaceae</taxon>
        <taxon>Pseudonocardia</taxon>
    </lineage>
</organism>
<evidence type="ECO:0000313" key="2">
    <source>
        <dbReference type="EMBL" id="MBW0131705.1"/>
    </source>
</evidence>
<proteinExistence type="predicted"/>
<gene>
    <name evidence="2" type="ORF">I4I82_29105</name>
</gene>
<feature type="region of interest" description="Disordered" evidence="1">
    <location>
        <begin position="307"/>
        <end position="342"/>
    </location>
</feature>
<protein>
    <submittedName>
        <fullName evidence="2">Nitroreductase family protein</fullName>
    </submittedName>
</protein>